<protein>
    <recommendedName>
        <fullName evidence="2">Smf/DprA SLOG domain-containing protein</fullName>
    </recommendedName>
</protein>
<dbReference type="SUPFAM" id="SSF102405">
    <property type="entry name" value="MCP/YpsA-like"/>
    <property type="match status" value="1"/>
</dbReference>
<gene>
    <name evidence="3" type="ORF">DC20_02805</name>
</gene>
<evidence type="ECO:0000256" key="1">
    <source>
        <dbReference type="ARBA" id="ARBA00006525"/>
    </source>
</evidence>
<dbReference type="AlphaFoldDB" id="A0A0P0BZZ2"/>
<accession>A0A0P0BZZ2</accession>
<feature type="domain" description="Smf/DprA SLOG" evidence="2">
    <location>
        <begin position="85"/>
        <end position="297"/>
    </location>
</feature>
<name>A0A0P0BZZ2_9BACT</name>
<organism evidence="3 4">
    <name type="scientific">Rufibacter tibetensis</name>
    <dbReference type="NCBI Taxonomy" id="512763"/>
    <lineage>
        <taxon>Bacteria</taxon>
        <taxon>Pseudomonadati</taxon>
        <taxon>Bacteroidota</taxon>
        <taxon>Cytophagia</taxon>
        <taxon>Cytophagales</taxon>
        <taxon>Hymenobacteraceae</taxon>
        <taxon>Rufibacter</taxon>
    </lineage>
</organism>
<keyword evidence="4" id="KW-1185">Reference proteome</keyword>
<dbReference type="GO" id="GO:0009294">
    <property type="term" value="P:DNA-mediated transformation"/>
    <property type="evidence" value="ECO:0007669"/>
    <property type="project" value="InterPro"/>
</dbReference>
<reference evidence="3 4" key="1">
    <citation type="submission" date="2015-08" db="EMBL/GenBank/DDBJ databases">
        <title>Complete genome sequence of Rufibacter tibetensis strain 1351t, a radiation-resistant bacterium from tibet plateau.</title>
        <authorList>
            <person name="Dai J."/>
        </authorList>
    </citation>
    <scope>NUCLEOTIDE SEQUENCE [LARGE SCALE GENOMIC DNA]</scope>
    <source>
        <strain evidence="3 4">1351</strain>
    </source>
</reference>
<dbReference type="Gene3D" id="3.40.50.450">
    <property type="match status" value="1"/>
</dbReference>
<dbReference type="InterPro" id="IPR057666">
    <property type="entry name" value="DrpA_SLOG"/>
</dbReference>
<evidence type="ECO:0000313" key="4">
    <source>
        <dbReference type="Proteomes" id="UP000061382"/>
    </source>
</evidence>
<dbReference type="Pfam" id="PF02481">
    <property type="entry name" value="DNA_processg_A"/>
    <property type="match status" value="1"/>
</dbReference>
<evidence type="ECO:0000259" key="2">
    <source>
        <dbReference type="Pfam" id="PF02481"/>
    </source>
</evidence>
<dbReference type="RefSeq" id="WP_062542437.1">
    <property type="nucleotide sequence ID" value="NZ_CP012643.1"/>
</dbReference>
<dbReference type="InterPro" id="IPR003488">
    <property type="entry name" value="DprA"/>
</dbReference>
<dbReference type="PANTHER" id="PTHR43022">
    <property type="entry name" value="PROTEIN SMF"/>
    <property type="match status" value="1"/>
</dbReference>
<dbReference type="Proteomes" id="UP000061382">
    <property type="component" value="Chromosome"/>
</dbReference>
<dbReference type="PATRIC" id="fig|512763.3.peg.625"/>
<sequence length="320" mass="34832">MIEPSDLLILENIPCITSRSIETVIRFLTEYRRGFPSANRGVVSLFAAAYNRYGTCMVPSLEAISVARKVSERILALSGKNGIRIISRFDADYPKAFLLMEDMPLLVHVKGNLEVLNNQAIAILGKKEPSAFTQEEGPKLAQLVSREGFTIVSGLAAGCDSIAHRAAVESHAPTIAVMAGGLHDILPEENKNLSRRILEEGGLLLSEYAYGEKARRGTYIARGRLQTALSRGVIVLETDLAGGTMESVRYAAKQKKKLGCLYPSSAGSAWGEQFAGNLVLLEQNKARRLGTEAEIHHFVSSLKDRGPVLSGYIKSNKFIG</sequence>
<dbReference type="STRING" id="512763.DC20_02805"/>
<evidence type="ECO:0000313" key="3">
    <source>
        <dbReference type="EMBL" id="ALI98103.1"/>
    </source>
</evidence>
<comment type="similarity">
    <text evidence="1">Belongs to the DprA/Smf family.</text>
</comment>
<dbReference type="OrthoDB" id="9785707at2"/>
<proteinExistence type="inferred from homology"/>
<dbReference type="KEGG" id="rti:DC20_02805"/>
<dbReference type="PANTHER" id="PTHR43022:SF1">
    <property type="entry name" value="PROTEIN SMF"/>
    <property type="match status" value="1"/>
</dbReference>
<dbReference type="EMBL" id="CP012643">
    <property type="protein sequence ID" value="ALI98103.1"/>
    <property type="molecule type" value="Genomic_DNA"/>
</dbReference>